<keyword evidence="5" id="KW-0175">Coiled coil</keyword>
<organism evidence="8 9">
    <name type="scientific">Guyanagaster necrorhizus</name>
    <dbReference type="NCBI Taxonomy" id="856835"/>
    <lineage>
        <taxon>Eukaryota</taxon>
        <taxon>Fungi</taxon>
        <taxon>Dikarya</taxon>
        <taxon>Basidiomycota</taxon>
        <taxon>Agaricomycotina</taxon>
        <taxon>Agaricomycetes</taxon>
        <taxon>Agaricomycetidae</taxon>
        <taxon>Agaricales</taxon>
        <taxon>Marasmiineae</taxon>
        <taxon>Physalacriaceae</taxon>
        <taxon>Guyanagaster</taxon>
    </lineage>
</organism>
<dbReference type="SMART" id="SM00184">
    <property type="entry name" value="RING"/>
    <property type="match status" value="1"/>
</dbReference>
<accession>A0A9P7VSC5</accession>
<dbReference type="PROSITE" id="PS50089">
    <property type="entry name" value="ZF_RING_2"/>
    <property type="match status" value="1"/>
</dbReference>
<keyword evidence="1" id="KW-0479">Metal-binding</keyword>
<sequence length="251" mass="28250">MIECSICYNPFMDPYAAACGHVFCLACIDEWFAFTAQQQRICKCPNCNLVIRKCVLRKIYIPQSEALVEELSALRIQVKDLEVCNASLKSEVEGLRNEVEGYQSLTEELLADMYNDDDSEPQKRNLVASAWHGILTTTKNVISRETALRGVASMLYDFLTSAGSVLLWFGVEFVWRVATRPEECLREAAMYVWVFTDIVASAMIVVVALVGILCGHYECMAIWVDYGYPRLCGLIQCMRRKSSPVLGPSDP</sequence>
<dbReference type="RefSeq" id="XP_043038591.1">
    <property type="nucleotide sequence ID" value="XM_043180061.1"/>
</dbReference>
<evidence type="ECO:0000256" key="2">
    <source>
        <dbReference type="ARBA" id="ARBA00022771"/>
    </source>
</evidence>
<dbReference type="GeneID" id="66102357"/>
<feature type="coiled-coil region" evidence="5">
    <location>
        <begin position="78"/>
        <end position="112"/>
    </location>
</feature>
<feature type="domain" description="RING-type" evidence="7">
    <location>
        <begin position="4"/>
        <end position="48"/>
    </location>
</feature>
<dbReference type="Proteomes" id="UP000812287">
    <property type="component" value="Unassembled WGS sequence"/>
</dbReference>
<evidence type="ECO:0000256" key="3">
    <source>
        <dbReference type="ARBA" id="ARBA00022833"/>
    </source>
</evidence>
<name>A0A9P7VSC5_9AGAR</name>
<reference evidence="8" key="1">
    <citation type="submission" date="2020-11" db="EMBL/GenBank/DDBJ databases">
        <title>Adaptations for nitrogen fixation in a non-lichenized fungal sporocarp promotes dispersal by wood-feeding termites.</title>
        <authorList>
            <consortium name="DOE Joint Genome Institute"/>
            <person name="Koch R.A."/>
            <person name="Yoon G."/>
            <person name="Arayal U."/>
            <person name="Lail K."/>
            <person name="Amirebrahimi M."/>
            <person name="Labutti K."/>
            <person name="Lipzen A."/>
            <person name="Riley R."/>
            <person name="Barry K."/>
            <person name="Henrissat B."/>
            <person name="Grigoriev I.V."/>
            <person name="Herr J.R."/>
            <person name="Aime M.C."/>
        </authorList>
    </citation>
    <scope>NUCLEOTIDE SEQUENCE</scope>
    <source>
        <strain evidence="8">MCA 3950</strain>
    </source>
</reference>
<feature type="transmembrane region" description="Helical" evidence="6">
    <location>
        <begin position="191"/>
        <end position="214"/>
    </location>
</feature>
<evidence type="ECO:0000313" key="9">
    <source>
        <dbReference type="Proteomes" id="UP000812287"/>
    </source>
</evidence>
<dbReference type="OrthoDB" id="6270329at2759"/>
<protein>
    <recommendedName>
        <fullName evidence="7">RING-type domain-containing protein</fullName>
    </recommendedName>
</protein>
<evidence type="ECO:0000313" key="8">
    <source>
        <dbReference type="EMBL" id="KAG7445091.1"/>
    </source>
</evidence>
<dbReference type="InterPro" id="IPR027370">
    <property type="entry name" value="Znf-RING_euk"/>
</dbReference>
<evidence type="ECO:0000256" key="4">
    <source>
        <dbReference type="PROSITE-ProRule" id="PRU00175"/>
    </source>
</evidence>
<gene>
    <name evidence="8" type="ORF">BT62DRAFT_209555</name>
</gene>
<keyword evidence="9" id="KW-1185">Reference proteome</keyword>
<dbReference type="SUPFAM" id="SSF57850">
    <property type="entry name" value="RING/U-box"/>
    <property type="match status" value="1"/>
</dbReference>
<dbReference type="InterPro" id="IPR017907">
    <property type="entry name" value="Znf_RING_CS"/>
</dbReference>
<keyword evidence="3" id="KW-0862">Zinc</keyword>
<dbReference type="Gene3D" id="3.30.40.10">
    <property type="entry name" value="Zinc/RING finger domain, C3HC4 (zinc finger)"/>
    <property type="match status" value="1"/>
</dbReference>
<keyword evidence="6" id="KW-0812">Transmembrane</keyword>
<evidence type="ECO:0000256" key="1">
    <source>
        <dbReference type="ARBA" id="ARBA00022723"/>
    </source>
</evidence>
<keyword evidence="2 4" id="KW-0863">Zinc-finger</keyword>
<dbReference type="Pfam" id="PF13445">
    <property type="entry name" value="zf-RING_UBOX"/>
    <property type="match status" value="1"/>
</dbReference>
<dbReference type="CDD" id="cd14686">
    <property type="entry name" value="bZIP"/>
    <property type="match status" value="1"/>
</dbReference>
<dbReference type="AlphaFoldDB" id="A0A9P7VSC5"/>
<dbReference type="EMBL" id="MU250538">
    <property type="protein sequence ID" value="KAG7445091.1"/>
    <property type="molecule type" value="Genomic_DNA"/>
</dbReference>
<feature type="transmembrane region" description="Helical" evidence="6">
    <location>
        <begin position="154"/>
        <end position="171"/>
    </location>
</feature>
<dbReference type="InterPro" id="IPR013083">
    <property type="entry name" value="Znf_RING/FYVE/PHD"/>
</dbReference>
<evidence type="ECO:0000256" key="6">
    <source>
        <dbReference type="SAM" id="Phobius"/>
    </source>
</evidence>
<dbReference type="GO" id="GO:0008270">
    <property type="term" value="F:zinc ion binding"/>
    <property type="evidence" value="ECO:0007669"/>
    <property type="project" value="UniProtKB-KW"/>
</dbReference>
<keyword evidence="6" id="KW-0472">Membrane</keyword>
<dbReference type="PROSITE" id="PS00518">
    <property type="entry name" value="ZF_RING_1"/>
    <property type="match status" value="1"/>
</dbReference>
<evidence type="ECO:0000256" key="5">
    <source>
        <dbReference type="SAM" id="Coils"/>
    </source>
</evidence>
<evidence type="ECO:0000259" key="7">
    <source>
        <dbReference type="PROSITE" id="PS50089"/>
    </source>
</evidence>
<keyword evidence="6" id="KW-1133">Transmembrane helix</keyword>
<dbReference type="InterPro" id="IPR001841">
    <property type="entry name" value="Znf_RING"/>
</dbReference>
<proteinExistence type="predicted"/>
<comment type="caution">
    <text evidence="8">The sequence shown here is derived from an EMBL/GenBank/DDBJ whole genome shotgun (WGS) entry which is preliminary data.</text>
</comment>